<proteinExistence type="predicted"/>
<keyword evidence="2" id="KW-1185">Reference proteome</keyword>
<dbReference type="EMBL" id="JAPMOS010000015">
    <property type="protein sequence ID" value="KAJ4460092.1"/>
    <property type="molecule type" value="Genomic_DNA"/>
</dbReference>
<organism evidence="1 2">
    <name type="scientific">Paratrimastix pyriformis</name>
    <dbReference type="NCBI Taxonomy" id="342808"/>
    <lineage>
        <taxon>Eukaryota</taxon>
        <taxon>Metamonada</taxon>
        <taxon>Preaxostyla</taxon>
        <taxon>Paratrimastigidae</taxon>
        <taxon>Paratrimastix</taxon>
    </lineage>
</organism>
<accession>A0ABQ8ULM2</accession>
<reference evidence="1" key="1">
    <citation type="journal article" date="2022" name="bioRxiv">
        <title>Genomics of Preaxostyla Flagellates Illuminates Evolutionary Transitions and the Path Towards Mitochondrial Loss.</title>
        <authorList>
            <person name="Novak L.V.F."/>
            <person name="Treitli S.C."/>
            <person name="Pyrih J."/>
            <person name="Halakuc P."/>
            <person name="Pipaliya S.V."/>
            <person name="Vacek V."/>
            <person name="Brzon O."/>
            <person name="Soukal P."/>
            <person name="Eme L."/>
            <person name="Dacks J.B."/>
            <person name="Karnkowska A."/>
            <person name="Elias M."/>
            <person name="Hampl V."/>
        </authorList>
    </citation>
    <scope>NUCLEOTIDE SEQUENCE</scope>
    <source>
        <strain evidence="1">RCP-MX</strain>
    </source>
</reference>
<dbReference type="PANTHER" id="PTHR12616">
    <property type="entry name" value="VACUOLAR PROTEIN SORTING VPS41"/>
    <property type="match status" value="1"/>
</dbReference>
<sequence length="712" mass="77974">MPTAQTMAQWLVDLVVDRSRAPYDITAPASADTLFTAEQAGLLYRFLAPYLEQGMVGLEGDLPDRVLVFFALAAAEELAKDVRDREARLFALVKAFEGRFDLAALTKLAYQKHLYTLALKLAEQQRDFALMLECSLADDRLRPALFGYVRSWLRRPFFEGRDRFLATLTAFLPRLVPVDTAQVGSPVPQPTRAPLAGAVLWFRVSELVCETFRDEDPRLVGLLRPFPPVLFAYLRGVIQAKSRPALPTAHCPRPTAPGPLPPAHCPGPLPPAHCPRPTAPGPLPPAHCPRPTAPGPLPCTPHPAYEFLSSNGNMRFDMALVTDLCVRKKAALCIAYLRERVGDNQGALRAVVESLGAQADQVDGFLVATGPAAKEALVADPPGLALFCRTNDIRPRGPTASPEEEHIACTQALSRAVDAFDSHFTADRAMETALPADLPLCARNEELWLSLLECVAARHRAQKFADLPQVVATRLHRVLGFCVAGLIQHMHGLVSLPHLLGRVLETHAGEPFQAFREIILGILERQRFEASLLRTATQLVSQNTHDVVDRWCRSRRRAIAVQQTATCCVCGEPVAPSDEAQLAAAAVAHRSSTLVPHRLSSSHLIGGGAGWVVGSSWSSTAATRCTSPASLRWSAAPHAGPLETEKERRERERVERAIRDRAETVPVSEYQPRQDPWEGPVRQLETSRVNGQLSDRAMARNSCELAVLLAPE</sequence>
<evidence type="ECO:0000313" key="1">
    <source>
        <dbReference type="EMBL" id="KAJ4460092.1"/>
    </source>
</evidence>
<protein>
    <submittedName>
        <fullName evidence="1">Vacuolar protein sorting-associated protein 8</fullName>
    </submittedName>
</protein>
<dbReference type="Proteomes" id="UP001141327">
    <property type="component" value="Unassembled WGS sequence"/>
</dbReference>
<name>A0ABQ8ULM2_9EUKA</name>
<comment type="caution">
    <text evidence="1">The sequence shown here is derived from an EMBL/GenBank/DDBJ whole genome shotgun (WGS) entry which is preliminary data.</text>
</comment>
<dbReference type="PANTHER" id="PTHR12616:SF8">
    <property type="entry name" value="VACUOLAR PROTEIN SORTING-ASSOCIATED PROTEIN 8 HOMOLOG"/>
    <property type="match status" value="1"/>
</dbReference>
<gene>
    <name evidence="1" type="ORF">PAPYR_3820</name>
</gene>
<evidence type="ECO:0000313" key="2">
    <source>
        <dbReference type="Proteomes" id="UP001141327"/>
    </source>
</evidence>
<dbReference type="InterPro" id="IPR045111">
    <property type="entry name" value="Vps41/Vps8"/>
</dbReference>